<reference evidence="1 2" key="1">
    <citation type="submission" date="2023-01" db="EMBL/GenBank/DDBJ databases">
        <title>Cultivation and genomic characterization of new, ubiquitous marine nitrite-oxidizing bacteria from the Nitrospirales.</title>
        <authorList>
            <person name="Mueller A.J."/>
            <person name="Daebeler A."/>
            <person name="Herbold C.W."/>
            <person name="Kirkegaard R.H."/>
            <person name="Daims H."/>
        </authorList>
    </citation>
    <scope>NUCLEOTIDE SEQUENCE [LARGE SCALE GENOMIC DNA]</scope>
    <source>
        <strain evidence="1 2">VA</strain>
    </source>
</reference>
<name>A0AA96GAP7_9BACT</name>
<protein>
    <submittedName>
        <fullName evidence="1">Uncharacterized protein</fullName>
    </submittedName>
</protein>
<dbReference type="KEGG" id="nall:PP769_18000"/>
<accession>A0AA96GAP7</accession>
<dbReference type="EMBL" id="CP116967">
    <property type="protein sequence ID" value="WNM57842.1"/>
    <property type="molecule type" value="Genomic_DNA"/>
</dbReference>
<evidence type="ECO:0000313" key="1">
    <source>
        <dbReference type="EMBL" id="WNM57842.1"/>
    </source>
</evidence>
<dbReference type="Proteomes" id="UP001302719">
    <property type="component" value="Chromosome"/>
</dbReference>
<gene>
    <name evidence="1" type="ORF">PP769_18000</name>
</gene>
<keyword evidence="2" id="KW-1185">Reference proteome</keyword>
<dbReference type="AlphaFoldDB" id="A0AA96GAP7"/>
<evidence type="ECO:0000313" key="2">
    <source>
        <dbReference type="Proteomes" id="UP001302719"/>
    </source>
</evidence>
<proteinExistence type="predicted"/>
<organism evidence="1 2">
    <name type="scientific">Candidatus Nitrospira allomarina</name>
    <dbReference type="NCBI Taxonomy" id="3020900"/>
    <lineage>
        <taxon>Bacteria</taxon>
        <taxon>Pseudomonadati</taxon>
        <taxon>Nitrospirota</taxon>
        <taxon>Nitrospiria</taxon>
        <taxon>Nitrospirales</taxon>
        <taxon>Nitrospiraceae</taxon>
        <taxon>Nitrospira</taxon>
    </lineage>
</organism>
<sequence>MAAEAGNGVYGILSNPYLDQAAKTERYKLSVTIHETWKFSYKEDTQLQIAGRPGVLHHTDQNTLTRV</sequence>
<dbReference type="RefSeq" id="WP_312642834.1">
    <property type="nucleotide sequence ID" value="NZ_CP116967.1"/>
</dbReference>